<evidence type="ECO:0000259" key="11">
    <source>
        <dbReference type="PROSITE" id="PS50023"/>
    </source>
</evidence>
<dbReference type="InterPro" id="IPR050453">
    <property type="entry name" value="LIM_Homeobox_TF"/>
</dbReference>
<dbReference type="EMBL" id="KZ308461">
    <property type="protein sequence ID" value="KAG8230040.1"/>
    <property type="molecule type" value="Genomic_DNA"/>
</dbReference>
<name>A0A8K0KA87_LADFU</name>
<evidence type="ECO:0000313" key="13">
    <source>
        <dbReference type="Proteomes" id="UP000792457"/>
    </source>
</evidence>
<dbReference type="GO" id="GO:0005634">
    <property type="term" value="C:nucleus"/>
    <property type="evidence" value="ECO:0007669"/>
    <property type="project" value="UniProtKB-SubCell"/>
</dbReference>
<evidence type="ECO:0000256" key="7">
    <source>
        <dbReference type="ARBA" id="ARBA00023155"/>
    </source>
</evidence>
<dbReference type="SMART" id="SM00132">
    <property type="entry name" value="LIM"/>
    <property type="match status" value="1"/>
</dbReference>
<dbReference type="OrthoDB" id="10068367at2759"/>
<evidence type="ECO:0000256" key="10">
    <source>
        <dbReference type="SAM" id="MobiDB-lite"/>
    </source>
</evidence>
<evidence type="ECO:0000256" key="1">
    <source>
        <dbReference type="ARBA" id="ARBA00004123"/>
    </source>
</evidence>
<evidence type="ECO:0000256" key="5">
    <source>
        <dbReference type="ARBA" id="ARBA00023038"/>
    </source>
</evidence>
<dbReference type="Gene3D" id="2.10.110.10">
    <property type="entry name" value="Cysteine Rich Protein"/>
    <property type="match status" value="1"/>
</dbReference>
<keyword evidence="5 9" id="KW-0440">LIM domain</keyword>
<feature type="compositionally biased region" description="Pro residues" evidence="10">
    <location>
        <begin position="8"/>
        <end position="31"/>
    </location>
</feature>
<evidence type="ECO:0000256" key="9">
    <source>
        <dbReference type="PROSITE-ProRule" id="PRU00125"/>
    </source>
</evidence>
<dbReference type="PROSITE" id="PS00478">
    <property type="entry name" value="LIM_DOMAIN_1"/>
    <property type="match status" value="1"/>
</dbReference>
<comment type="subcellular location">
    <subcellularLocation>
        <location evidence="1">Nucleus</location>
    </subcellularLocation>
</comment>
<dbReference type="GO" id="GO:0046872">
    <property type="term" value="F:metal ion binding"/>
    <property type="evidence" value="ECO:0007669"/>
    <property type="project" value="UniProtKB-KW"/>
</dbReference>
<organism evidence="12 13">
    <name type="scientific">Ladona fulva</name>
    <name type="common">Scarce chaser dragonfly</name>
    <name type="synonym">Libellula fulva</name>
    <dbReference type="NCBI Taxonomy" id="123851"/>
    <lineage>
        <taxon>Eukaryota</taxon>
        <taxon>Metazoa</taxon>
        <taxon>Ecdysozoa</taxon>
        <taxon>Arthropoda</taxon>
        <taxon>Hexapoda</taxon>
        <taxon>Insecta</taxon>
        <taxon>Pterygota</taxon>
        <taxon>Palaeoptera</taxon>
        <taxon>Odonata</taxon>
        <taxon>Epiprocta</taxon>
        <taxon>Anisoptera</taxon>
        <taxon>Libelluloidea</taxon>
        <taxon>Libellulidae</taxon>
        <taxon>Ladona</taxon>
    </lineage>
</organism>
<keyword evidence="7" id="KW-0371">Homeobox</keyword>
<evidence type="ECO:0000256" key="3">
    <source>
        <dbReference type="ARBA" id="ARBA00022737"/>
    </source>
</evidence>
<reference evidence="12" key="2">
    <citation type="submission" date="2017-10" db="EMBL/GenBank/DDBJ databases">
        <title>Ladona fulva Genome sequencing and assembly.</title>
        <authorList>
            <person name="Murali S."/>
            <person name="Richards S."/>
            <person name="Bandaranaike D."/>
            <person name="Bellair M."/>
            <person name="Blankenburg K."/>
            <person name="Chao H."/>
            <person name="Dinh H."/>
            <person name="Doddapaneni H."/>
            <person name="Dugan-Rocha S."/>
            <person name="Elkadiri S."/>
            <person name="Gnanaolivu R."/>
            <person name="Hernandez B."/>
            <person name="Skinner E."/>
            <person name="Javaid M."/>
            <person name="Lee S."/>
            <person name="Li M."/>
            <person name="Ming W."/>
            <person name="Munidasa M."/>
            <person name="Muniz J."/>
            <person name="Nguyen L."/>
            <person name="Hughes D."/>
            <person name="Osuji N."/>
            <person name="Pu L.-L."/>
            <person name="Puazo M."/>
            <person name="Qu C."/>
            <person name="Quiroz J."/>
            <person name="Raj R."/>
            <person name="Weissenberger G."/>
            <person name="Xin Y."/>
            <person name="Zou X."/>
            <person name="Han Y."/>
            <person name="Worley K."/>
            <person name="Muzny D."/>
            <person name="Gibbs R."/>
        </authorList>
    </citation>
    <scope>NUCLEOTIDE SEQUENCE</scope>
    <source>
        <strain evidence="12">Sampled in the wild</strain>
    </source>
</reference>
<keyword evidence="13" id="KW-1185">Reference proteome</keyword>
<proteinExistence type="predicted"/>
<dbReference type="SUPFAM" id="SSF57716">
    <property type="entry name" value="Glucocorticoid receptor-like (DNA-binding domain)"/>
    <property type="match status" value="1"/>
</dbReference>
<dbReference type="Proteomes" id="UP000792457">
    <property type="component" value="Unassembled WGS sequence"/>
</dbReference>
<keyword evidence="6" id="KW-0238">DNA-binding</keyword>
<evidence type="ECO:0000256" key="6">
    <source>
        <dbReference type="ARBA" id="ARBA00023125"/>
    </source>
</evidence>
<protein>
    <recommendedName>
        <fullName evidence="11">LIM zinc-binding domain-containing protein</fullName>
    </recommendedName>
</protein>
<comment type="caution">
    <text evidence="12">The sequence shown here is derived from an EMBL/GenBank/DDBJ whole genome shotgun (WGS) entry which is preliminary data.</text>
</comment>
<dbReference type="PANTHER" id="PTHR24208">
    <property type="entry name" value="LIM/HOMEOBOX PROTEIN LHX"/>
    <property type="match status" value="1"/>
</dbReference>
<evidence type="ECO:0000313" key="12">
    <source>
        <dbReference type="EMBL" id="KAG8230040.1"/>
    </source>
</evidence>
<dbReference type="Pfam" id="PF00412">
    <property type="entry name" value="LIM"/>
    <property type="match status" value="1"/>
</dbReference>
<dbReference type="GO" id="GO:0000977">
    <property type="term" value="F:RNA polymerase II transcription regulatory region sequence-specific DNA binding"/>
    <property type="evidence" value="ECO:0007669"/>
    <property type="project" value="TreeGrafter"/>
</dbReference>
<sequence>MAEDRKPPPPAPSGPPPPHHHPPQLPLPVLPPGLQGGPMVTNGGSVVGVPGVGTGPGGPPPPGPTELCGACVRPICDRYIMRVADASYHERCLLCDACGTRLAHTCYTRDSKFYCRLDYDR</sequence>
<reference evidence="12" key="1">
    <citation type="submission" date="2013-04" db="EMBL/GenBank/DDBJ databases">
        <authorList>
            <person name="Qu J."/>
            <person name="Murali S.C."/>
            <person name="Bandaranaike D."/>
            <person name="Bellair M."/>
            <person name="Blankenburg K."/>
            <person name="Chao H."/>
            <person name="Dinh H."/>
            <person name="Doddapaneni H."/>
            <person name="Downs B."/>
            <person name="Dugan-Rocha S."/>
            <person name="Elkadiri S."/>
            <person name="Gnanaolivu R.D."/>
            <person name="Hernandez B."/>
            <person name="Javaid M."/>
            <person name="Jayaseelan J.C."/>
            <person name="Lee S."/>
            <person name="Li M."/>
            <person name="Ming W."/>
            <person name="Munidasa M."/>
            <person name="Muniz J."/>
            <person name="Nguyen L."/>
            <person name="Ongeri F."/>
            <person name="Osuji N."/>
            <person name="Pu L.-L."/>
            <person name="Puazo M."/>
            <person name="Qu C."/>
            <person name="Quiroz J."/>
            <person name="Raj R."/>
            <person name="Weissenberger G."/>
            <person name="Xin Y."/>
            <person name="Zou X."/>
            <person name="Han Y."/>
            <person name="Richards S."/>
            <person name="Worley K."/>
            <person name="Muzny D."/>
            <person name="Gibbs R."/>
        </authorList>
    </citation>
    <scope>NUCLEOTIDE SEQUENCE</scope>
    <source>
        <strain evidence="12">Sampled in the wild</strain>
    </source>
</reference>
<feature type="region of interest" description="Disordered" evidence="10">
    <location>
        <begin position="1"/>
        <end position="61"/>
    </location>
</feature>
<keyword evidence="3" id="KW-0677">Repeat</keyword>
<evidence type="ECO:0000256" key="2">
    <source>
        <dbReference type="ARBA" id="ARBA00022723"/>
    </source>
</evidence>
<dbReference type="PANTHER" id="PTHR24208:SF175">
    <property type="entry name" value="FI06571P"/>
    <property type="match status" value="1"/>
</dbReference>
<keyword evidence="4 9" id="KW-0862">Zinc</keyword>
<dbReference type="AlphaFoldDB" id="A0A8K0KA87"/>
<gene>
    <name evidence="12" type="ORF">J437_LFUL000876</name>
</gene>
<dbReference type="GO" id="GO:0000981">
    <property type="term" value="F:DNA-binding transcription factor activity, RNA polymerase II-specific"/>
    <property type="evidence" value="ECO:0007669"/>
    <property type="project" value="TreeGrafter"/>
</dbReference>
<keyword evidence="8" id="KW-0539">Nucleus</keyword>
<keyword evidence="2 9" id="KW-0479">Metal-binding</keyword>
<dbReference type="FunFam" id="2.10.110.10:FF:000006">
    <property type="entry name" value="LIM homeobox transcription factor 1-beta"/>
    <property type="match status" value="1"/>
</dbReference>
<feature type="domain" description="LIM zinc-binding" evidence="11">
    <location>
        <begin position="66"/>
        <end position="121"/>
    </location>
</feature>
<accession>A0A8K0KA87</accession>
<dbReference type="GO" id="GO:0030182">
    <property type="term" value="P:neuron differentiation"/>
    <property type="evidence" value="ECO:0007669"/>
    <property type="project" value="TreeGrafter"/>
</dbReference>
<dbReference type="InterPro" id="IPR001781">
    <property type="entry name" value="Znf_LIM"/>
</dbReference>
<evidence type="ECO:0000256" key="8">
    <source>
        <dbReference type="ARBA" id="ARBA00023242"/>
    </source>
</evidence>
<evidence type="ECO:0000256" key="4">
    <source>
        <dbReference type="ARBA" id="ARBA00022833"/>
    </source>
</evidence>
<dbReference type="PROSITE" id="PS50023">
    <property type="entry name" value="LIM_DOMAIN_2"/>
    <property type="match status" value="1"/>
</dbReference>